<dbReference type="GeneID" id="83176632"/>
<dbReference type="RefSeq" id="XP_058311675.1">
    <property type="nucleotide sequence ID" value="XM_058449331.1"/>
</dbReference>
<name>A0A9W9N9Q3_9EURO</name>
<evidence type="ECO:0000313" key="2">
    <source>
        <dbReference type="EMBL" id="KAJ5215862.1"/>
    </source>
</evidence>
<feature type="region of interest" description="Disordered" evidence="1">
    <location>
        <begin position="192"/>
        <end position="212"/>
    </location>
</feature>
<evidence type="ECO:0000256" key="1">
    <source>
        <dbReference type="SAM" id="MobiDB-lite"/>
    </source>
</evidence>
<comment type="caution">
    <text evidence="2">The sequence shown here is derived from an EMBL/GenBank/DDBJ whole genome shotgun (WGS) entry which is preliminary data.</text>
</comment>
<reference evidence="2" key="2">
    <citation type="journal article" date="2023" name="IMA Fungus">
        <title>Comparative genomic study of the Penicillium genus elucidates a diverse pangenome and 15 lateral gene transfer events.</title>
        <authorList>
            <person name="Petersen C."/>
            <person name="Sorensen T."/>
            <person name="Nielsen M.R."/>
            <person name="Sondergaard T.E."/>
            <person name="Sorensen J.L."/>
            <person name="Fitzpatrick D.A."/>
            <person name="Frisvad J.C."/>
            <person name="Nielsen K.L."/>
        </authorList>
    </citation>
    <scope>NUCLEOTIDE SEQUENCE</scope>
    <source>
        <strain evidence="2">IBT 15544</strain>
    </source>
</reference>
<dbReference type="Proteomes" id="UP001150904">
    <property type="component" value="Unassembled WGS sequence"/>
</dbReference>
<protein>
    <submittedName>
        <fullName evidence="2">Uncharacterized protein</fullName>
    </submittedName>
</protein>
<organism evidence="2 3">
    <name type="scientific">Penicillium cinerascens</name>
    <dbReference type="NCBI Taxonomy" id="70096"/>
    <lineage>
        <taxon>Eukaryota</taxon>
        <taxon>Fungi</taxon>
        <taxon>Dikarya</taxon>
        <taxon>Ascomycota</taxon>
        <taxon>Pezizomycotina</taxon>
        <taxon>Eurotiomycetes</taxon>
        <taxon>Eurotiomycetidae</taxon>
        <taxon>Eurotiales</taxon>
        <taxon>Aspergillaceae</taxon>
        <taxon>Penicillium</taxon>
    </lineage>
</organism>
<keyword evidence="3" id="KW-1185">Reference proteome</keyword>
<dbReference type="OrthoDB" id="4355483at2759"/>
<accession>A0A9W9N9Q3</accession>
<sequence>MPFRSSNPSSSKPCSTPTFEQDRENLFNSLMHQSRLINQQPENYKSVAQYLAKVASEFDQVKKLAELEKHVDKRDVPRCFPVRCDMLKEEMQKLSQGLASKSLPPLLGSLIIEMFATHFGRLTLDGNSSVDSLPQIMERKIGSNQFDWKNRNVIDEEGQRVVRYAHPIFVRLNRAVSDCHCLQCTKRTPIRSKDHTKGKDRVEHTSPKEKCPSRFGRSYMVNEFTGRLR</sequence>
<gene>
    <name evidence="2" type="ORF">N7498_002269</name>
</gene>
<dbReference type="EMBL" id="JAPQKR010000005">
    <property type="protein sequence ID" value="KAJ5215862.1"/>
    <property type="molecule type" value="Genomic_DNA"/>
</dbReference>
<reference evidence="2" key="1">
    <citation type="submission" date="2022-12" db="EMBL/GenBank/DDBJ databases">
        <authorList>
            <person name="Petersen C."/>
        </authorList>
    </citation>
    <scope>NUCLEOTIDE SEQUENCE</scope>
    <source>
        <strain evidence="2">IBT 15544</strain>
    </source>
</reference>
<evidence type="ECO:0000313" key="3">
    <source>
        <dbReference type="Proteomes" id="UP001150904"/>
    </source>
</evidence>
<proteinExistence type="predicted"/>
<dbReference type="AlphaFoldDB" id="A0A9W9N9Q3"/>